<evidence type="ECO:0000256" key="2">
    <source>
        <dbReference type="SAM" id="MobiDB-lite"/>
    </source>
</evidence>
<dbReference type="EMBL" id="PYSW02000009">
    <property type="protein sequence ID" value="KAG2388886.1"/>
    <property type="molecule type" value="Genomic_DNA"/>
</dbReference>
<organism evidence="3 4">
    <name type="scientific">Naegleria lovaniensis</name>
    <name type="common">Amoeba</name>
    <dbReference type="NCBI Taxonomy" id="51637"/>
    <lineage>
        <taxon>Eukaryota</taxon>
        <taxon>Discoba</taxon>
        <taxon>Heterolobosea</taxon>
        <taxon>Tetramitia</taxon>
        <taxon>Eutetramitia</taxon>
        <taxon>Vahlkampfiidae</taxon>
        <taxon>Naegleria</taxon>
    </lineage>
</organism>
<evidence type="ECO:0000256" key="1">
    <source>
        <dbReference type="SAM" id="Coils"/>
    </source>
</evidence>
<dbReference type="RefSeq" id="XP_044552878.1">
    <property type="nucleotide sequence ID" value="XM_044692757.1"/>
</dbReference>
<evidence type="ECO:0000313" key="3">
    <source>
        <dbReference type="EMBL" id="KAG2388886.1"/>
    </source>
</evidence>
<evidence type="ECO:0000313" key="4">
    <source>
        <dbReference type="Proteomes" id="UP000816034"/>
    </source>
</evidence>
<name>A0AA88KPR3_NAELO</name>
<dbReference type="GeneID" id="68092787"/>
<gene>
    <name evidence="3" type="ORF">C9374_000325</name>
</gene>
<sequence>MGKDKTKWNTFDRFCEILATTLPICSNELYSHGMTNSKAASKVFKKLQLETKKNTNFTFPTAKGSRKYKDGLPATCNAPKDDKRVKDFFDTFIQENKKWIVNEIEKEISAHSNKKQSLASQIQGDSSDSESEHSDPDDEKDDLDWIDDNGNDLQEVMYKEAQDKYIFKLDQLKKQIFINAKQDCDTNDKDMQNSTKFLKTMKDMEENNSKVIADQLLKIQKEKEELLERFKKQEEDIAKQEEQYVKPLTKLVNEVAKLIEVKKEKIRQKEEEEKNQIEANYQTLSNFETSPEIFANILIVEEDALSHFLIVKRSNLVKGITLIADIGHESVDICVEERTEKETKVIYRNGEFTGLRSIHDIIKKKFPKENSFKIMEKFFLESEIINLPLAKPQPIFPLLEDCKTEIVNAIKSIVMSIGLTAAYCCVQEIHVIGAVTSSPFFMYHITQELSEAKVNETLDRLRLHLKDDYQNMRFCGCRFYFNPLDRSPLLEGMLYMINTALKLEKPVSFCFEQAIPKENKPQYVLGFLDIDDNGQYGLNVQKDWNSLFLTFDFELAILGLFPIVDLKKIGRITQNNFHQWGIFSFERFGTVFAEVDPSFETTKRKFLISGEVQKDTVTIEIIFSGLGGYRQCELEIGRNGRMERVSISDVPKVVLATKEKDFKTWYGSHYKISITISEKNSFLLSSNQRTLKEEKFGDDFERIRIRKDSNHRAIVKKIVNYTIKKRK</sequence>
<feature type="region of interest" description="Disordered" evidence="2">
    <location>
        <begin position="110"/>
        <end position="146"/>
    </location>
</feature>
<comment type="caution">
    <text evidence="3">The sequence shown here is derived from an EMBL/GenBank/DDBJ whole genome shotgun (WGS) entry which is preliminary data.</text>
</comment>
<feature type="compositionally biased region" description="Polar residues" evidence="2">
    <location>
        <begin position="115"/>
        <end position="124"/>
    </location>
</feature>
<feature type="compositionally biased region" description="Acidic residues" evidence="2">
    <location>
        <begin position="135"/>
        <end position="146"/>
    </location>
</feature>
<proteinExistence type="predicted"/>
<protein>
    <submittedName>
        <fullName evidence="3">Uncharacterized protein</fullName>
    </submittedName>
</protein>
<dbReference type="Proteomes" id="UP000816034">
    <property type="component" value="Unassembled WGS sequence"/>
</dbReference>
<dbReference type="AlphaFoldDB" id="A0AA88KPR3"/>
<feature type="coiled-coil region" evidence="1">
    <location>
        <begin position="213"/>
        <end position="287"/>
    </location>
</feature>
<keyword evidence="1" id="KW-0175">Coiled coil</keyword>
<reference evidence="3 4" key="1">
    <citation type="journal article" date="2018" name="BMC Genomics">
        <title>The genome of Naegleria lovaniensis, the basis for a comparative approach to unravel pathogenicity factors of the human pathogenic amoeba N. fowleri.</title>
        <authorList>
            <person name="Liechti N."/>
            <person name="Schurch N."/>
            <person name="Bruggmann R."/>
            <person name="Wittwer M."/>
        </authorList>
    </citation>
    <scope>NUCLEOTIDE SEQUENCE [LARGE SCALE GENOMIC DNA]</scope>
    <source>
        <strain evidence="3 4">ATCC 30569</strain>
    </source>
</reference>
<keyword evidence="4" id="KW-1185">Reference proteome</keyword>
<accession>A0AA88KPR3</accession>